<dbReference type="Proteomes" id="UP000799779">
    <property type="component" value="Unassembled WGS sequence"/>
</dbReference>
<evidence type="ECO:0000313" key="1">
    <source>
        <dbReference type="EMBL" id="KAF2002135.1"/>
    </source>
</evidence>
<name>A0A6A5WST9_9PLEO</name>
<reference evidence="1" key="1">
    <citation type="journal article" date="2020" name="Stud. Mycol.">
        <title>101 Dothideomycetes genomes: a test case for predicting lifestyles and emergence of pathogens.</title>
        <authorList>
            <person name="Haridas S."/>
            <person name="Albert R."/>
            <person name="Binder M."/>
            <person name="Bloem J."/>
            <person name="Labutti K."/>
            <person name="Salamov A."/>
            <person name="Andreopoulos B."/>
            <person name="Baker S."/>
            <person name="Barry K."/>
            <person name="Bills G."/>
            <person name="Bluhm B."/>
            <person name="Cannon C."/>
            <person name="Castanera R."/>
            <person name="Culley D."/>
            <person name="Daum C."/>
            <person name="Ezra D."/>
            <person name="Gonzalez J."/>
            <person name="Henrissat B."/>
            <person name="Kuo A."/>
            <person name="Liang C."/>
            <person name="Lipzen A."/>
            <person name="Lutzoni F."/>
            <person name="Magnuson J."/>
            <person name="Mondo S."/>
            <person name="Nolan M."/>
            <person name="Ohm R."/>
            <person name="Pangilinan J."/>
            <person name="Park H.-J."/>
            <person name="Ramirez L."/>
            <person name="Alfaro M."/>
            <person name="Sun H."/>
            <person name="Tritt A."/>
            <person name="Yoshinaga Y."/>
            <person name="Zwiers L.-H."/>
            <person name="Turgeon B."/>
            <person name="Goodwin S."/>
            <person name="Spatafora J."/>
            <person name="Crous P."/>
            <person name="Grigoriev I."/>
        </authorList>
    </citation>
    <scope>NUCLEOTIDE SEQUENCE</scope>
    <source>
        <strain evidence="1">CBS 123094</strain>
    </source>
</reference>
<gene>
    <name evidence="1" type="ORF">P154DRAFT_533382</name>
</gene>
<evidence type="ECO:0000313" key="2">
    <source>
        <dbReference type="Proteomes" id="UP000799779"/>
    </source>
</evidence>
<dbReference type="EMBL" id="ML977579">
    <property type="protein sequence ID" value="KAF2002135.1"/>
    <property type="molecule type" value="Genomic_DNA"/>
</dbReference>
<organism evidence="1 2">
    <name type="scientific">Amniculicola lignicola CBS 123094</name>
    <dbReference type="NCBI Taxonomy" id="1392246"/>
    <lineage>
        <taxon>Eukaryota</taxon>
        <taxon>Fungi</taxon>
        <taxon>Dikarya</taxon>
        <taxon>Ascomycota</taxon>
        <taxon>Pezizomycotina</taxon>
        <taxon>Dothideomycetes</taxon>
        <taxon>Pleosporomycetidae</taxon>
        <taxon>Pleosporales</taxon>
        <taxon>Amniculicolaceae</taxon>
        <taxon>Amniculicola</taxon>
    </lineage>
</organism>
<keyword evidence="2" id="KW-1185">Reference proteome</keyword>
<sequence>MGAKLSYQPWSQAESELFLIRIFKEHIYKPLQGRTTNEHEHHLKNLLIFCLPKIRKAVHAYHKNNPQNTFCQRGTESVLYNPVNNRDENHYYGVLSEIFKLDGKPLEEGIYEVVDADYRLQIHCHAGSAEEMQENDMMLHWLLY</sequence>
<proteinExistence type="predicted"/>
<dbReference type="AlphaFoldDB" id="A0A6A5WST9"/>
<protein>
    <submittedName>
        <fullName evidence="1">Uncharacterized protein</fullName>
    </submittedName>
</protein>
<accession>A0A6A5WST9</accession>